<evidence type="ECO:0000313" key="8">
    <source>
        <dbReference type="Proteomes" id="UP000283474"/>
    </source>
</evidence>
<feature type="transmembrane region" description="Helical" evidence="6">
    <location>
        <begin position="61"/>
        <end position="78"/>
    </location>
</feature>
<evidence type="ECO:0000256" key="4">
    <source>
        <dbReference type="ARBA" id="ARBA00022989"/>
    </source>
</evidence>
<feature type="transmembrane region" description="Helical" evidence="6">
    <location>
        <begin position="162"/>
        <end position="180"/>
    </location>
</feature>
<keyword evidence="8" id="KW-1185">Reference proteome</keyword>
<dbReference type="InterPro" id="IPR043428">
    <property type="entry name" value="LivM-like"/>
</dbReference>
<evidence type="ECO:0000256" key="5">
    <source>
        <dbReference type="ARBA" id="ARBA00023136"/>
    </source>
</evidence>
<dbReference type="KEGG" id="pus:CKA81_16235"/>
<dbReference type="InterPro" id="IPR001851">
    <property type="entry name" value="ABC_transp_permease"/>
</dbReference>
<dbReference type="CDD" id="cd06581">
    <property type="entry name" value="TM_PBP1_LivM_like"/>
    <property type="match status" value="1"/>
</dbReference>
<name>A0A410GG41_9BURK</name>
<dbReference type="OrthoDB" id="9034298at2"/>
<keyword evidence="4 6" id="KW-1133">Transmembrane helix</keyword>
<sequence>MKFKRNVPMYSLILAVLMIVPLFLPSYAISGLSNVLISALFVLAFSLLLAQGGMLSFGHSAYFAIGAFATLHAMNAVADGNLAVSTPFLPIFGALAGLATGVVAGFFATQRSGVYFSMVTLAIAELFHTVAPNLQTVFGGETGVSSMRMPWAGISFGQEIEVYYLILVWVALCAAIMYLYTQTLSGRVTVALRENERRLAFLGYNVHATKILIFSISSMFTGVAGGLLAMANESASYELFSFTFSASAVLYTYIGGIGTFLGPAIGGAAMTFFGHVVSDMTRLWLLYQGIIFVLIMMYAPYGISGLVKQTDGTERLRDRNIKRTLMLAPMLAITAATVFLCELINTILSRDYQRLLDSTGIWHDVELFGRAWTPSELIVWAVPSAIVILSVSLIVRISRHRRTPGLTMSPQGGSV</sequence>
<evidence type="ECO:0000256" key="6">
    <source>
        <dbReference type="SAM" id="Phobius"/>
    </source>
</evidence>
<comment type="subcellular location">
    <subcellularLocation>
        <location evidence="1">Cell membrane</location>
        <topology evidence="1">Multi-pass membrane protein</topology>
    </subcellularLocation>
</comment>
<gene>
    <name evidence="7" type="ORF">CKA81_16235</name>
</gene>
<feature type="transmembrane region" description="Helical" evidence="6">
    <location>
        <begin position="324"/>
        <end position="348"/>
    </location>
</feature>
<proteinExistence type="predicted"/>
<dbReference type="GO" id="GO:0005886">
    <property type="term" value="C:plasma membrane"/>
    <property type="evidence" value="ECO:0007669"/>
    <property type="project" value="UniProtKB-SubCell"/>
</dbReference>
<accession>A0A410GG41</accession>
<feature type="transmembrane region" description="Helical" evidence="6">
    <location>
        <begin position="90"/>
        <end position="108"/>
    </location>
</feature>
<dbReference type="Pfam" id="PF02653">
    <property type="entry name" value="BPD_transp_2"/>
    <property type="match status" value="1"/>
</dbReference>
<dbReference type="GO" id="GO:0015658">
    <property type="term" value="F:branched-chain amino acid transmembrane transporter activity"/>
    <property type="evidence" value="ECO:0007669"/>
    <property type="project" value="InterPro"/>
</dbReference>
<feature type="transmembrane region" description="Helical" evidence="6">
    <location>
        <begin position="285"/>
        <end position="303"/>
    </location>
</feature>
<keyword evidence="3 6" id="KW-0812">Transmembrane</keyword>
<feature type="transmembrane region" description="Helical" evidence="6">
    <location>
        <begin position="7"/>
        <end position="24"/>
    </location>
</feature>
<evidence type="ECO:0000313" key="7">
    <source>
        <dbReference type="EMBL" id="QAA95239.1"/>
    </source>
</evidence>
<dbReference type="PANTHER" id="PTHR30482">
    <property type="entry name" value="HIGH-AFFINITY BRANCHED-CHAIN AMINO ACID TRANSPORT SYSTEM PERMEASE"/>
    <property type="match status" value="1"/>
</dbReference>
<keyword evidence="5 6" id="KW-0472">Membrane</keyword>
<dbReference type="PANTHER" id="PTHR30482:SF17">
    <property type="entry name" value="ABC TRANSPORTER ATP-BINDING PROTEIN"/>
    <property type="match status" value="1"/>
</dbReference>
<feature type="transmembrane region" description="Helical" evidence="6">
    <location>
        <begin position="30"/>
        <end position="49"/>
    </location>
</feature>
<evidence type="ECO:0008006" key="9">
    <source>
        <dbReference type="Google" id="ProtNLM"/>
    </source>
</evidence>
<protein>
    <recommendedName>
        <fullName evidence="9">Branched-chain amino acid ABC transporter permease</fullName>
    </recommendedName>
</protein>
<feature type="transmembrane region" description="Helical" evidence="6">
    <location>
        <begin position="250"/>
        <end position="273"/>
    </location>
</feature>
<feature type="transmembrane region" description="Helical" evidence="6">
    <location>
        <begin position="211"/>
        <end position="230"/>
    </location>
</feature>
<dbReference type="RefSeq" id="WP_128356232.1">
    <property type="nucleotide sequence ID" value="NZ_CP022987.1"/>
</dbReference>
<keyword evidence="2" id="KW-1003">Cell membrane</keyword>
<evidence type="ECO:0000256" key="2">
    <source>
        <dbReference type="ARBA" id="ARBA00022475"/>
    </source>
</evidence>
<dbReference type="Proteomes" id="UP000283474">
    <property type="component" value="Chromosome"/>
</dbReference>
<feature type="transmembrane region" description="Helical" evidence="6">
    <location>
        <begin position="377"/>
        <end position="395"/>
    </location>
</feature>
<dbReference type="AlphaFoldDB" id="A0A410GG41"/>
<evidence type="ECO:0000256" key="3">
    <source>
        <dbReference type="ARBA" id="ARBA00022692"/>
    </source>
</evidence>
<organism evidence="7 8">
    <name type="scientific">Pollutimonas thiosulfatoxidans</name>
    <dbReference type="NCBI Taxonomy" id="2028345"/>
    <lineage>
        <taxon>Bacteria</taxon>
        <taxon>Pseudomonadati</taxon>
        <taxon>Pseudomonadota</taxon>
        <taxon>Betaproteobacteria</taxon>
        <taxon>Burkholderiales</taxon>
        <taxon>Alcaligenaceae</taxon>
        <taxon>Pollutimonas</taxon>
    </lineage>
</organism>
<evidence type="ECO:0000256" key="1">
    <source>
        <dbReference type="ARBA" id="ARBA00004651"/>
    </source>
</evidence>
<reference evidence="7 8" key="1">
    <citation type="submission" date="2017-08" db="EMBL/GenBank/DDBJ databases">
        <authorList>
            <person name="Park S.-J."/>
            <person name="Kim H."/>
        </authorList>
    </citation>
    <scope>NUCLEOTIDE SEQUENCE [LARGE SCALE GENOMIC DNA]</scope>
    <source>
        <strain evidence="8">ye3</strain>
    </source>
</reference>
<dbReference type="EMBL" id="CP022987">
    <property type="protein sequence ID" value="QAA95239.1"/>
    <property type="molecule type" value="Genomic_DNA"/>
</dbReference>